<keyword evidence="5" id="KW-0460">Magnesium</keyword>
<dbReference type="InterPro" id="IPR011896">
    <property type="entry name" value="OFOB"/>
</dbReference>
<dbReference type="PANTHER" id="PTHR48084:SF4">
    <property type="entry name" value="2-OXOGLUTARATE OXIDOREDUCTASE SUBUNIT KORB"/>
    <property type="match status" value="1"/>
</dbReference>
<keyword evidence="4" id="KW-0479">Metal-binding</keyword>
<comment type="cofactor">
    <cofactor evidence="2">
        <name>thiamine diphosphate</name>
        <dbReference type="ChEBI" id="CHEBI:58937"/>
    </cofactor>
</comment>
<evidence type="ECO:0000256" key="3">
    <source>
        <dbReference type="ARBA" id="ARBA00001966"/>
    </source>
</evidence>
<dbReference type="CDD" id="cd03375">
    <property type="entry name" value="TPP_OGFOR"/>
    <property type="match status" value="1"/>
</dbReference>
<reference evidence="13" key="1">
    <citation type="journal article" date="2004" name="Environ. Microbiol.">
        <title>The genome of Desulfotalea psychrophila, a sulfate-reducing bacterium from permanently cold Arctic sediments.</title>
        <authorList>
            <person name="Rabus R."/>
            <person name="Ruepp A."/>
            <person name="Frickey T."/>
            <person name="Rattei T."/>
            <person name="Fartmann B."/>
            <person name="Stark M."/>
            <person name="Bauer M."/>
            <person name="Zibat A."/>
            <person name="Lombardot T."/>
            <person name="Becker I."/>
            <person name="Amann J."/>
            <person name="Gellner K."/>
            <person name="Teeling H."/>
            <person name="Leuschner W.D."/>
            <person name="Gloeckner F.-O."/>
            <person name="Lupas A.N."/>
            <person name="Amann R."/>
            <person name="Klenk H.-P."/>
        </authorList>
    </citation>
    <scope>NUCLEOTIDE SEQUENCE [LARGE SCALE GENOMIC DNA]</scope>
    <source>
        <strain evidence="13">DSM 12343 / LSv54</strain>
    </source>
</reference>
<evidence type="ECO:0000256" key="4">
    <source>
        <dbReference type="ARBA" id="ARBA00022723"/>
    </source>
</evidence>
<dbReference type="InterPro" id="IPR032686">
    <property type="entry name" value="PFO_beta_C"/>
</dbReference>
<dbReference type="Pfam" id="PF12367">
    <property type="entry name" value="PFO_beta_C"/>
    <property type="match status" value="1"/>
</dbReference>
<dbReference type="PANTHER" id="PTHR48084">
    <property type="entry name" value="2-OXOGLUTARATE OXIDOREDUCTASE SUBUNIT KORB-RELATED"/>
    <property type="match status" value="1"/>
</dbReference>
<organism evidence="12 13">
    <name type="scientific">Desulfotalea psychrophila (strain LSv54 / DSM 12343)</name>
    <dbReference type="NCBI Taxonomy" id="177439"/>
    <lineage>
        <taxon>Bacteria</taxon>
        <taxon>Pseudomonadati</taxon>
        <taxon>Thermodesulfobacteriota</taxon>
        <taxon>Desulfobulbia</taxon>
        <taxon>Desulfobulbales</taxon>
        <taxon>Desulfocapsaceae</taxon>
        <taxon>Desulfotalea</taxon>
    </lineage>
</organism>
<keyword evidence="9" id="KW-0786">Thiamine pyrophosphate</keyword>
<dbReference type="Proteomes" id="UP000000602">
    <property type="component" value="Chromosome"/>
</dbReference>
<keyword evidence="7" id="KW-0408">Iron</keyword>
<proteinExistence type="predicted"/>
<evidence type="ECO:0000259" key="10">
    <source>
        <dbReference type="Pfam" id="PF02775"/>
    </source>
</evidence>
<dbReference type="RefSeq" id="WP_011189343.1">
    <property type="nucleotide sequence ID" value="NC_006138.1"/>
</dbReference>
<dbReference type="GO" id="GO:0044281">
    <property type="term" value="P:small molecule metabolic process"/>
    <property type="evidence" value="ECO:0007669"/>
    <property type="project" value="UniProtKB-ARBA"/>
</dbReference>
<evidence type="ECO:0000256" key="5">
    <source>
        <dbReference type="ARBA" id="ARBA00022842"/>
    </source>
</evidence>
<dbReference type="AlphaFoldDB" id="Q6ALE4"/>
<sequence>MKDLFDLQPDISWCPGCGNFAIRKIILEILKEIEMERQEVIFVSGIGQAAKAPQFYNASYFNGLHGRSLPAATGIKAAQPETHVIVESGDGDMYGEGGNHFIHAIRRNPNITVLVHDNMVYGLTKGQASPTSLYGMVTPAQVTGVAATPLNPLALAISLDASFVARTSMHKPELSKEIIKEAIAHDGMAIVDIFQACVTFNKTNTYKWYVENTAELAEDHDWSNQAVAFAKSLETDPYPLGIIYKNMNKTPFEKSHRLYHDATTPLYKRRISEETMQSLFAKYQ</sequence>
<dbReference type="Pfam" id="PF02775">
    <property type="entry name" value="TPP_enzyme_C"/>
    <property type="match status" value="1"/>
</dbReference>
<dbReference type="GO" id="GO:0016625">
    <property type="term" value="F:oxidoreductase activity, acting on the aldehyde or oxo group of donors, iron-sulfur protein as acceptor"/>
    <property type="evidence" value="ECO:0007669"/>
    <property type="project" value="UniProtKB-ARBA"/>
</dbReference>
<name>Q6ALE4_DESPS</name>
<dbReference type="KEGG" id="dps:DP2102"/>
<evidence type="ECO:0000313" key="13">
    <source>
        <dbReference type="Proteomes" id="UP000000602"/>
    </source>
</evidence>
<evidence type="ECO:0000256" key="8">
    <source>
        <dbReference type="ARBA" id="ARBA00023014"/>
    </source>
</evidence>
<keyword evidence="13" id="KW-1185">Reference proteome</keyword>
<protein>
    <submittedName>
        <fullName evidence="12">Probable 2-oxoacid ferredoxin oxidoreductase, beta subunit</fullName>
    </submittedName>
</protein>
<evidence type="ECO:0000256" key="7">
    <source>
        <dbReference type="ARBA" id="ARBA00023004"/>
    </source>
</evidence>
<comment type="cofactor">
    <cofactor evidence="1">
        <name>Mg(2+)</name>
        <dbReference type="ChEBI" id="CHEBI:18420"/>
    </cofactor>
</comment>
<dbReference type="InterPro" id="IPR051457">
    <property type="entry name" value="2-oxoacid:Fd_oxidoreductase"/>
</dbReference>
<feature type="domain" description="Pyruvate ferredoxin oxidoreductase beta subunit C-terminal" evidence="11">
    <location>
        <begin position="197"/>
        <end position="259"/>
    </location>
</feature>
<evidence type="ECO:0000256" key="1">
    <source>
        <dbReference type="ARBA" id="ARBA00001946"/>
    </source>
</evidence>
<dbReference type="InterPro" id="IPR011766">
    <property type="entry name" value="TPP_enzyme_TPP-bd"/>
</dbReference>
<dbReference type="EMBL" id="CR522870">
    <property type="protein sequence ID" value="CAG36831.1"/>
    <property type="molecule type" value="Genomic_DNA"/>
</dbReference>
<evidence type="ECO:0000256" key="6">
    <source>
        <dbReference type="ARBA" id="ARBA00023002"/>
    </source>
</evidence>
<dbReference type="eggNOG" id="COG1013">
    <property type="taxonomic scope" value="Bacteria"/>
</dbReference>
<dbReference type="NCBIfam" id="TIGR02177">
    <property type="entry name" value="PorB_KorB"/>
    <property type="match status" value="1"/>
</dbReference>
<dbReference type="Gene3D" id="3.40.50.970">
    <property type="match status" value="1"/>
</dbReference>
<dbReference type="GO" id="GO:0045333">
    <property type="term" value="P:cellular respiration"/>
    <property type="evidence" value="ECO:0007669"/>
    <property type="project" value="UniProtKB-ARBA"/>
</dbReference>
<feature type="domain" description="Thiamine pyrophosphate enzyme TPP-binding" evidence="10">
    <location>
        <begin position="50"/>
        <end position="193"/>
    </location>
</feature>
<keyword evidence="8" id="KW-0411">Iron-sulfur</keyword>
<gene>
    <name evidence="12" type="primary">oforB</name>
    <name evidence="12" type="ordered locus">DP2102</name>
</gene>
<dbReference type="SUPFAM" id="SSF52518">
    <property type="entry name" value="Thiamin diphosphate-binding fold (THDP-binding)"/>
    <property type="match status" value="1"/>
</dbReference>
<evidence type="ECO:0000259" key="11">
    <source>
        <dbReference type="Pfam" id="PF12367"/>
    </source>
</evidence>
<dbReference type="GO" id="GO:0046872">
    <property type="term" value="F:metal ion binding"/>
    <property type="evidence" value="ECO:0007669"/>
    <property type="project" value="UniProtKB-KW"/>
</dbReference>
<comment type="cofactor">
    <cofactor evidence="3">
        <name>[4Fe-4S] cluster</name>
        <dbReference type="ChEBI" id="CHEBI:49883"/>
    </cofactor>
</comment>
<dbReference type="STRING" id="177439.DP2102"/>
<evidence type="ECO:0000313" key="12">
    <source>
        <dbReference type="EMBL" id="CAG36831.1"/>
    </source>
</evidence>
<dbReference type="GO" id="GO:0030976">
    <property type="term" value="F:thiamine pyrophosphate binding"/>
    <property type="evidence" value="ECO:0007669"/>
    <property type="project" value="InterPro"/>
</dbReference>
<dbReference type="HOGENOM" id="CLU_048564_0_0_7"/>
<evidence type="ECO:0000256" key="9">
    <source>
        <dbReference type="ARBA" id="ARBA00023052"/>
    </source>
</evidence>
<dbReference type="GO" id="GO:0051536">
    <property type="term" value="F:iron-sulfur cluster binding"/>
    <property type="evidence" value="ECO:0007669"/>
    <property type="project" value="UniProtKB-KW"/>
</dbReference>
<keyword evidence="6" id="KW-0560">Oxidoreductase</keyword>
<evidence type="ECO:0000256" key="2">
    <source>
        <dbReference type="ARBA" id="ARBA00001964"/>
    </source>
</evidence>
<accession>Q6ALE4</accession>
<dbReference type="OrthoDB" id="9775140at2"/>
<dbReference type="InterPro" id="IPR029061">
    <property type="entry name" value="THDP-binding"/>
</dbReference>